<dbReference type="NCBIfam" id="TIGR00652">
    <property type="entry name" value="DapF"/>
    <property type="match status" value="1"/>
</dbReference>
<dbReference type="KEGG" id="lbt:AYR52_05365"/>
<feature type="binding site" evidence="8">
    <location>
        <position position="207"/>
    </location>
    <ligand>
        <name>substrate</name>
    </ligand>
</feature>
<protein>
    <recommendedName>
        <fullName evidence="3 8">Diaminopimelate epimerase</fullName>
        <shortName evidence="8">DAP epimerase</shortName>
        <ecNumber evidence="3 8">5.1.1.7</ecNumber>
    </recommendedName>
    <alternativeName>
        <fullName evidence="8">PLP-independent amino acid racemase</fullName>
    </alternativeName>
</protein>
<sequence>MNVTLTKVHGSENDFFILDQTQLDRQLTENELKQVTQNVAKRSGGLVGGADGVLSVTQSEHPGVAGKMRVINADGSEASMCGNGIRTVARYLGEKQQQETFKIETMYADLMVKHAPSLAPGIATYQAEISPVSFAAADLKMHVADLSELHHKKIPALSQQLYFTAVAVPNPHLIGFVDHTTLLGPELGRIASYLNDGANPYFPDGVNVSFVEVLGQNHIFVRTYERGVGFTNACGTGMSAASLITVLEQGADFESPITVRNPGGVVKTLVHDRSAAQNYWMELIGNATFTGVVTLSLADLLAANFADVELQKTDEQTAYQNFVANL</sequence>
<feature type="binding site" evidence="8">
    <location>
        <position position="72"/>
    </location>
    <ligand>
        <name>substrate</name>
    </ligand>
</feature>
<comment type="pathway">
    <text evidence="1 8">Amino-acid biosynthesis; L-lysine biosynthesis via DAP pathway; DL-2,6-diaminopimelate from LL-2,6-diaminopimelate: step 1/1.</text>
</comment>
<dbReference type="GO" id="GO:0008837">
    <property type="term" value="F:diaminopimelate epimerase activity"/>
    <property type="evidence" value="ECO:0007669"/>
    <property type="project" value="UniProtKB-UniRule"/>
</dbReference>
<feature type="binding site" evidence="8">
    <location>
        <begin position="235"/>
        <end position="236"/>
    </location>
    <ligand>
        <name>substrate</name>
    </ligand>
</feature>
<keyword evidence="5 8" id="KW-0457">Lysine biosynthesis</keyword>
<dbReference type="InterPro" id="IPR001653">
    <property type="entry name" value="DAP_epimerase_DapF"/>
</dbReference>
<reference evidence="9 10" key="1">
    <citation type="submission" date="2016-03" db="EMBL/GenBank/DDBJ databases">
        <title>Pediococcus and Lactobacillus from brewery environment - whole genome sequencing and assembly.</title>
        <authorList>
            <person name="Behr J."/>
            <person name="Geissler A.J."/>
            <person name="Vogel R.F."/>
        </authorList>
    </citation>
    <scope>NUCLEOTIDE SEQUENCE [LARGE SCALE GENOMIC DNA]</scope>
    <source>
        <strain evidence="9 10">TMW 1.1989</strain>
    </source>
</reference>
<evidence type="ECO:0000313" key="10">
    <source>
        <dbReference type="Proteomes" id="UP000078582"/>
    </source>
</evidence>
<feature type="site" description="Could be important to modulate the pK values of the two catalytic cysteine residues" evidence="8">
    <location>
        <position position="225"/>
    </location>
</feature>
<dbReference type="SUPFAM" id="SSF54506">
    <property type="entry name" value="Diaminopimelate epimerase-like"/>
    <property type="match status" value="2"/>
</dbReference>
<keyword evidence="8" id="KW-0963">Cytoplasm</keyword>
<dbReference type="GO" id="GO:0005829">
    <property type="term" value="C:cytosol"/>
    <property type="evidence" value="ECO:0007669"/>
    <property type="project" value="TreeGrafter"/>
</dbReference>
<comment type="similarity">
    <text evidence="2 8">Belongs to the diaminopimelate epimerase family.</text>
</comment>
<comment type="caution">
    <text evidence="8">Lacks conserved residue(s) required for the propagation of feature annotation.</text>
</comment>
<evidence type="ECO:0000256" key="8">
    <source>
        <dbReference type="HAMAP-Rule" id="MF_00197"/>
    </source>
</evidence>
<feature type="active site" description="Proton acceptor" evidence="8">
    <location>
        <position position="234"/>
    </location>
</feature>
<evidence type="ECO:0000256" key="4">
    <source>
        <dbReference type="ARBA" id="ARBA00022605"/>
    </source>
</evidence>
<feature type="binding site" evidence="8">
    <location>
        <position position="170"/>
    </location>
    <ligand>
        <name>substrate</name>
    </ligand>
</feature>
<comment type="catalytic activity">
    <reaction evidence="7 8">
        <text>(2S,6S)-2,6-diaminopimelate = meso-2,6-diaminopimelate</text>
        <dbReference type="Rhea" id="RHEA:15393"/>
        <dbReference type="ChEBI" id="CHEBI:57609"/>
        <dbReference type="ChEBI" id="CHEBI:57791"/>
        <dbReference type="EC" id="5.1.1.7"/>
    </reaction>
</comment>
<keyword evidence="4 8" id="KW-0028">Amino-acid biosynthesis</keyword>
<evidence type="ECO:0000256" key="6">
    <source>
        <dbReference type="ARBA" id="ARBA00023235"/>
    </source>
</evidence>
<feature type="binding site" evidence="8">
    <location>
        <begin position="225"/>
        <end position="226"/>
    </location>
    <ligand>
        <name>substrate</name>
    </ligand>
</feature>
<name>A0A192H2U5_9LACO</name>
<dbReference type="GO" id="GO:0009089">
    <property type="term" value="P:lysine biosynthetic process via diaminopimelate"/>
    <property type="evidence" value="ECO:0007669"/>
    <property type="project" value="UniProtKB-UniRule"/>
</dbReference>
<evidence type="ECO:0000256" key="5">
    <source>
        <dbReference type="ARBA" id="ARBA00023154"/>
    </source>
</evidence>
<dbReference type="STRING" id="375175.AYR53_10390"/>
<feature type="binding site" evidence="8">
    <location>
        <begin position="82"/>
        <end position="83"/>
    </location>
    <ligand>
        <name>substrate</name>
    </ligand>
</feature>
<dbReference type="InterPro" id="IPR018510">
    <property type="entry name" value="DAP_epimerase_AS"/>
</dbReference>
<dbReference type="PANTHER" id="PTHR31689">
    <property type="entry name" value="DIAMINOPIMELATE EPIMERASE, CHLOROPLASTIC"/>
    <property type="match status" value="1"/>
</dbReference>
<evidence type="ECO:0000256" key="1">
    <source>
        <dbReference type="ARBA" id="ARBA00005196"/>
    </source>
</evidence>
<comment type="subcellular location">
    <subcellularLocation>
        <location evidence="8">Cytoplasm</location>
    </subcellularLocation>
</comment>
<evidence type="ECO:0000256" key="2">
    <source>
        <dbReference type="ARBA" id="ARBA00010219"/>
    </source>
</evidence>
<dbReference type="EC" id="5.1.1.7" evidence="3 8"/>
<keyword evidence="6 8" id="KW-0413">Isomerase</keyword>
<dbReference type="Gene3D" id="3.10.310.10">
    <property type="entry name" value="Diaminopimelate Epimerase, Chain A, domain 1"/>
    <property type="match status" value="2"/>
</dbReference>
<dbReference type="Pfam" id="PF01678">
    <property type="entry name" value="DAP_epimerase"/>
    <property type="match status" value="2"/>
</dbReference>
<dbReference type="AlphaFoldDB" id="A0A192H2U5"/>
<feature type="binding site" evidence="8">
    <location>
        <position position="13"/>
    </location>
    <ligand>
        <name>substrate</name>
    </ligand>
</feature>
<comment type="subunit">
    <text evidence="8">Homodimer.</text>
</comment>
<dbReference type="PANTHER" id="PTHR31689:SF0">
    <property type="entry name" value="DIAMINOPIMELATE EPIMERASE"/>
    <property type="match status" value="1"/>
</dbReference>
<dbReference type="Proteomes" id="UP000078582">
    <property type="component" value="Chromosome"/>
</dbReference>
<dbReference type="RefSeq" id="WP_068224833.1">
    <property type="nucleotide sequence ID" value="NZ_CP014623.1"/>
</dbReference>
<evidence type="ECO:0000256" key="7">
    <source>
        <dbReference type="ARBA" id="ARBA00051712"/>
    </source>
</evidence>
<feature type="site" description="Could be important to modulate the pK values of the two catalytic cysteine residues" evidence="8">
    <location>
        <position position="172"/>
    </location>
</feature>
<dbReference type="PROSITE" id="PS01326">
    <property type="entry name" value="DAP_EPIMERASE"/>
    <property type="match status" value="1"/>
</dbReference>
<comment type="function">
    <text evidence="8">Catalyzes the stereoinversion of LL-2,6-diaminopimelate (L,L-DAP) to meso-diaminopimelate (meso-DAP), a precursor of L-lysine and an essential component of the bacterial peptidoglycan.</text>
</comment>
<organism evidence="9 10">
    <name type="scientific">Loigolactobacillus backii</name>
    <dbReference type="NCBI Taxonomy" id="375175"/>
    <lineage>
        <taxon>Bacteria</taxon>
        <taxon>Bacillati</taxon>
        <taxon>Bacillota</taxon>
        <taxon>Bacilli</taxon>
        <taxon>Lactobacillales</taxon>
        <taxon>Lactobacillaceae</taxon>
        <taxon>Loigolactobacillus</taxon>
    </lineage>
</organism>
<proteinExistence type="inferred from homology"/>
<keyword evidence="10" id="KW-1185">Reference proteome</keyword>
<evidence type="ECO:0000256" key="3">
    <source>
        <dbReference type="ARBA" id="ARBA00013080"/>
    </source>
</evidence>
<dbReference type="UniPathway" id="UPA00034">
    <property type="reaction ID" value="UER00025"/>
</dbReference>
<gene>
    <name evidence="8" type="primary">dapF</name>
    <name evidence="9" type="ORF">AYR53_10390</name>
</gene>
<dbReference type="OrthoDB" id="9805408at2"/>
<dbReference type="EMBL" id="CP014873">
    <property type="protein sequence ID" value="ANK63134.1"/>
    <property type="molecule type" value="Genomic_DNA"/>
</dbReference>
<accession>A0A192H2U5</accession>
<dbReference type="HAMAP" id="MF_00197">
    <property type="entry name" value="DAP_epimerase"/>
    <property type="match status" value="1"/>
</dbReference>
<feature type="active site" description="Proton donor" evidence="8">
    <location>
        <position position="81"/>
    </location>
</feature>
<evidence type="ECO:0000313" key="9">
    <source>
        <dbReference type="EMBL" id="ANK63134.1"/>
    </source>
</evidence>
<dbReference type="GeneID" id="42982666"/>